<keyword evidence="6 7" id="KW-0742">SOS response</keyword>
<dbReference type="InterPro" id="IPR018078">
    <property type="entry name" value="DNA-binding_RecF_CS"/>
</dbReference>
<dbReference type="GO" id="GO:0006302">
    <property type="term" value="P:double-strand break repair"/>
    <property type="evidence" value="ECO:0007669"/>
    <property type="project" value="InterPro"/>
</dbReference>
<dbReference type="PROSITE" id="PS00617">
    <property type="entry name" value="RECF_1"/>
    <property type="match status" value="1"/>
</dbReference>
<evidence type="ECO:0000256" key="3">
    <source>
        <dbReference type="ARBA" id="ARBA00022741"/>
    </source>
</evidence>
<dbReference type="AlphaFoldDB" id="S7WEH4"/>
<keyword evidence="3 6" id="KW-0547">Nucleotide-binding</keyword>
<dbReference type="PATRIC" id="fig|641524.5.peg.5661"/>
<evidence type="ECO:0000256" key="2">
    <source>
        <dbReference type="ARBA" id="ARBA00022705"/>
    </source>
</evidence>
<evidence type="ECO:0000256" key="1">
    <source>
        <dbReference type="ARBA" id="ARBA00022490"/>
    </source>
</evidence>
<name>S7WEH4_9BACT</name>
<sequence length="376" mass="43766">MKNILRLSHVPKNLKLIQFKNFQNLDLVFDQGVNCFFGENGAGKTNLLDAIHYLCLTKSAFIPGDSNHIMHEKDFFTIKGEFDLLDKELGVNCFFESGKKKRLEVSGKPYTKLSDHIGLLPLVIIAPDDTEIINGGSEERRKFFDSMICQADQNYLQKLIRYQKYLKQRNALLKRFAEEKRLDRLQLAPYDEELIQLSNEINQIRHQFLNDFLIHFKKHYEAISGAKEEVGIHYKSQVDKEHFNLDFVNNVKRDVLLKRTGFGIHKDDFIFTFDDQEIKKFGSQGQKKSFLISLKLAQFYIFKEIKGTKPLLLLDDIFDKLDDHRIHHLMTAVANKEFGQLFISDARPERSREILSQITSDYSSFTISNNTVSEIE</sequence>
<dbReference type="InterPro" id="IPR027417">
    <property type="entry name" value="P-loop_NTPase"/>
</dbReference>
<evidence type="ECO:0000256" key="7">
    <source>
        <dbReference type="RuleBase" id="RU000578"/>
    </source>
</evidence>
<evidence type="ECO:0000256" key="6">
    <source>
        <dbReference type="HAMAP-Rule" id="MF_00365"/>
    </source>
</evidence>
<keyword evidence="6 7" id="KW-0234">DNA repair</keyword>
<dbReference type="HAMAP" id="MF_00365">
    <property type="entry name" value="RecF"/>
    <property type="match status" value="1"/>
</dbReference>
<dbReference type="GO" id="GO:0016887">
    <property type="term" value="F:ATP hydrolysis activity"/>
    <property type="evidence" value="ECO:0007669"/>
    <property type="project" value="InterPro"/>
</dbReference>
<dbReference type="GO" id="GO:0005524">
    <property type="term" value="F:ATP binding"/>
    <property type="evidence" value="ECO:0007669"/>
    <property type="project" value="UniProtKB-UniRule"/>
</dbReference>
<dbReference type="Pfam" id="PF13476">
    <property type="entry name" value="AAA_23"/>
    <property type="match status" value="1"/>
</dbReference>
<keyword evidence="5 6" id="KW-0238">DNA-binding</keyword>
<feature type="domain" description="Rad50/SbcC-type AAA" evidence="8">
    <location>
        <begin position="14"/>
        <end position="205"/>
    </location>
</feature>
<dbReference type="InterPro" id="IPR042174">
    <property type="entry name" value="RecF_2"/>
</dbReference>
<comment type="subcellular location">
    <subcellularLocation>
        <location evidence="6 7">Cytoplasm</location>
    </subcellularLocation>
</comment>
<evidence type="ECO:0000256" key="4">
    <source>
        <dbReference type="ARBA" id="ARBA00022840"/>
    </source>
</evidence>
<dbReference type="GO" id="GO:0005737">
    <property type="term" value="C:cytoplasm"/>
    <property type="evidence" value="ECO:0007669"/>
    <property type="project" value="UniProtKB-SubCell"/>
</dbReference>
<reference evidence="9 10" key="1">
    <citation type="journal article" date="2013" name="Genome Announc.">
        <title>Draft Genome Sequence of Cyclobacterium qasimii Strain M12-11BT, Isolated from Arctic Marine Sediment.</title>
        <authorList>
            <person name="Shivaji S."/>
            <person name="Ara S."/>
            <person name="Singh A."/>
            <person name="Kumar Pinnaka A."/>
        </authorList>
    </citation>
    <scope>NUCLEOTIDE SEQUENCE [LARGE SCALE GENOMIC DNA]</scope>
    <source>
        <strain evidence="9 10">M12-11B</strain>
    </source>
</reference>
<protein>
    <recommendedName>
        <fullName evidence="6 7">DNA replication and repair protein RecF</fullName>
    </recommendedName>
</protein>
<dbReference type="eggNOG" id="COG1195">
    <property type="taxonomic scope" value="Bacteria"/>
</dbReference>
<dbReference type="Gene3D" id="1.20.1050.90">
    <property type="entry name" value="RecF/RecN/SMC, N-terminal domain"/>
    <property type="match status" value="1"/>
</dbReference>
<dbReference type="GO" id="GO:0009432">
    <property type="term" value="P:SOS response"/>
    <property type="evidence" value="ECO:0007669"/>
    <property type="project" value="UniProtKB-UniRule"/>
</dbReference>
<dbReference type="SUPFAM" id="SSF52540">
    <property type="entry name" value="P-loop containing nucleoside triphosphate hydrolases"/>
    <property type="match status" value="1"/>
</dbReference>
<dbReference type="EMBL" id="ATNM01000197">
    <property type="protein sequence ID" value="EPR65174.1"/>
    <property type="molecule type" value="Genomic_DNA"/>
</dbReference>
<comment type="function">
    <text evidence="6 7">The RecF protein is involved in DNA metabolism; it is required for DNA replication and normal SOS inducibility. RecF binds preferentially to single-stranded, linear DNA. It also seems to bind ATP.</text>
</comment>
<dbReference type="GO" id="GO:0000731">
    <property type="term" value="P:DNA synthesis involved in DNA repair"/>
    <property type="evidence" value="ECO:0007669"/>
    <property type="project" value="TreeGrafter"/>
</dbReference>
<feature type="binding site" evidence="6">
    <location>
        <begin position="38"/>
        <end position="45"/>
    </location>
    <ligand>
        <name>ATP</name>
        <dbReference type="ChEBI" id="CHEBI:30616"/>
    </ligand>
</feature>
<evidence type="ECO:0000313" key="9">
    <source>
        <dbReference type="EMBL" id="EPR65174.1"/>
    </source>
</evidence>
<organism evidence="9 10">
    <name type="scientific">Cyclobacterium qasimii M12-11B</name>
    <dbReference type="NCBI Taxonomy" id="641524"/>
    <lineage>
        <taxon>Bacteria</taxon>
        <taxon>Pseudomonadati</taxon>
        <taxon>Bacteroidota</taxon>
        <taxon>Cytophagia</taxon>
        <taxon>Cytophagales</taxon>
        <taxon>Cyclobacteriaceae</taxon>
        <taxon>Cyclobacterium</taxon>
    </lineage>
</organism>
<keyword evidence="4 6" id="KW-0067">ATP-binding</keyword>
<comment type="caution">
    <text evidence="9">The sequence shown here is derived from an EMBL/GenBank/DDBJ whole genome shotgun (WGS) entry which is preliminary data.</text>
</comment>
<dbReference type="PANTHER" id="PTHR32182:SF0">
    <property type="entry name" value="DNA REPLICATION AND REPAIR PROTEIN RECF"/>
    <property type="match status" value="1"/>
</dbReference>
<dbReference type="GO" id="GO:0003697">
    <property type="term" value="F:single-stranded DNA binding"/>
    <property type="evidence" value="ECO:0007669"/>
    <property type="project" value="UniProtKB-UniRule"/>
</dbReference>
<gene>
    <name evidence="6" type="primary">recF</name>
    <name evidence="9" type="ORF">ADICYQ_5707</name>
</gene>
<keyword evidence="2 6" id="KW-0235">DNA replication</keyword>
<comment type="similarity">
    <text evidence="6 7">Belongs to the RecF family.</text>
</comment>
<proteinExistence type="inferred from homology"/>
<dbReference type="InterPro" id="IPR038729">
    <property type="entry name" value="Rad50/SbcC_AAA"/>
</dbReference>
<dbReference type="Proteomes" id="UP000014974">
    <property type="component" value="Unassembled WGS sequence"/>
</dbReference>
<dbReference type="PANTHER" id="PTHR32182">
    <property type="entry name" value="DNA REPLICATION AND REPAIR PROTEIN RECF"/>
    <property type="match status" value="1"/>
</dbReference>
<dbReference type="GO" id="GO:0006260">
    <property type="term" value="P:DNA replication"/>
    <property type="evidence" value="ECO:0007669"/>
    <property type="project" value="UniProtKB-UniRule"/>
</dbReference>
<evidence type="ECO:0000259" key="8">
    <source>
        <dbReference type="Pfam" id="PF13476"/>
    </source>
</evidence>
<dbReference type="RefSeq" id="WP_020888371.1">
    <property type="nucleotide sequence ID" value="NZ_ATNM01000197.1"/>
</dbReference>
<dbReference type="InterPro" id="IPR001238">
    <property type="entry name" value="DNA-binding_RecF"/>
</dbReference>
<dbReference type="Gene3D" id="3.40.50.300">
    <property type="entry name" value="P-loop containing nucleotide triphosphate hydrolases"/>
    <property type="match status" value="1"/>
</dbReference>
<keyword evidence="1 6" id="KW-0963">Cytoplasm</keyword>
<keyword evidence="6 7" id="KW-0227">DNA damage</keyword>
<accession>S7WEH4</accession>
<dbReference type="NCBIfam" id="TIGR00611">
    <property type="entry name" value="recf"/>
    <property type="match status" value="1"/>
</dbReference>
<evidence type="ECO:0000256" key="5">
    <source>
        <dbReference type="ARBA" id="ARBA00023125"/>
    </source>
</evidence>
<dbReference type="STRING" id="641524.ADICYQ_5707"/>
<dbReference type="PROSITE" id="PS00618">
    <property type="entry name" value="RECF_2"/>
    <property type="match status" value="1"/>
</dbReference>
<evidence type="ECO:0000313" key="10">
    <source>
        <dbReference type="Proteomes" id="UP000014974"/>
    </source>
</evidence>